<dbReference type="Proteomes" id="UP000193920">
    <property type="component" value="Unassembled WGS sequence"/>
</dbReference>
<dbReference type="OrthoDB" id="343783at2759"/>
<accession>A0A1Y2F7M5</accession>
<name>A0A1Y2F7M5_9FUNG</name>
<protein>
    <submittedName>
        <fullName evidence="2">Uncharacterized protein</fullName>
    </submittedName>
</protein>
<sequence>MYDSFETVFSSKYKKFIAPTPMHHVDNIILLAHTSSYSIFKNKTTIEFMEENKLKHQLQDLVYLWDVHHYKISLEKYDQSEPESIGNKSPHFTFKFIFNLFIYLFIYSFIYLTS</sequence>
<keyword evidence="3" id="KW-1185">Reference proteome</keyword>
<evidence type="ECO:0000313" key="3">
    <source>
        <dbReference type="Proteomes" id="UP000193920"/>
    </source>
</evidence>
<evidence type="ECO:0000256" key="1">
    <source>
        <dbReference type="SAM" id="Phobius"/>
    </source>
</evidence>
<keyword evidence="1" id="KW-1133">Transmembrane helix</keyword>
<keyword evidence="1" id="KW-0812">Transmembrane</keyword>
<dbReference type="AlphaFoldDB" id="A0A1Y2F7M5"/>
<evidence type="ECO:0000313" key="2">
    <source>
        <dbReference type="EMBL" id="ORY79657.1"/>
    </source>
</evidence>
<feature type="transmembrane region" description="Helical" evidence="1">
    <location>
        <begin position="92"/>
        <end position="112"/>
    </location>
</feature>
<comment type="caution">
    <text evidence="2">The sequence shown here is derived from an EMBL/GenBank/DDBJ whole genome shotgun (WGS) entry which is preliminary data.</text>
</comment>
<dbReference type="STRING" id="1754190.A0A1Y2F7M5"/>
<gene>
    <name evidence="2" type="ORF">LY90DRAFT_500678</name>
</gene>
<reference evidence="2 3" key="1">
    <citation type="submission" date="2016-08" db="EMBL/GenBank/DDBJ databases">
        <title>A Parts List for Fungal Cellulosomes Revealed by Comparative Genomics.</title>
        <authorList>
            <consortium name="DOE Joint Genome Institute"/>
            <person name="Haitjema C.H."/>
            <person name="Gilmore S.P."/>
            <person name="Henske J.K."/>
            <person name="Solomon K.V."/>
            <person name="De Groot R."/>
            <person name="Kuo A."/>
            <person name="Mondo S.J."/>
            <person name="Salamov A.A."/>
            <person name="Labutti K."/>
            <person name="Zhao Z."/>
            <person name="Chiniquy J."/>
            <person name="Barry K."/>
            <person name="Brewer H.M."/>
            <person name="Purvine S.O."/>
            <person name="Wright A.T."/>
            <person name="Boxma B."/>
            <person name="Van Alen T."/>
            <person name="Hackstein J.H."/>
            <person name="Baker S.E."/>
            <person name="Grigoriev I.V."/>
            <person name="O'Malley M.A."/>
        </authorList>
    </citation>
    <scope>NUCLEOTIDE SEQUENCE [LARGE SCALE GENOMIC DNA]</scope>
    <source>
        <strain evidence="2 3">G1</strain>
    </source>
</reference>
<organism evidence="2 3">
    <name type="scientific">Neocallimastix californiae</name>
    <dbReference type="NCBI Taxonomy" id="1754190"/>
    <lineage>
        <taxon>Eukaryota</taxon>
        <taxon>Fungi</taxon>
        <taxon>Fungi incertae sedis</taxon>
        <taxon>Chytridiomycota</taxon>
        <taxon>Chytridiomycota incertae sedis</taxon>
        <taxon>Neocallimastigomycetes</taxon>
        <taxon>Neocallimastigales</taxon>
        <taxon>Neocallimastigaceae</taxon>
        <taxon>Neocallimastix</taxon>
    </lineage>
</organism>
<keyword evidence="1" id="KW-0472">Membrane</keyword>
<proteinExistence type="predicted"/>
<dbReference type="EMBL" id="MCOG01000014">
    <property type="protein sequence ID" value="ORY79657.1"/>
    <property type="molecule type" value="Genomic_DNA"/>
</dbReference>